<gene>
    <name evidence="3" type="primary">LOC113601099</name>
</gene>
<keyword evidence="2" id="KW-1185">Reference proteome</keyword>
<organism evidence="2 3">
    <name type="scientific">Acinonyx jubatus</name>
    <name type="common">Cheetah</name>
    <dbReference type="NCBI Taxonomy" id="32536"/>
    <lineage>
        <taxon>Eukaryota</taxon>
        <taxon>Metazoa</taxon>
        <taxon>Chordata</taxon>
        <taxon>Craniata</taxon>
        <taxon>Vertebrata</taxon>
        <taxon>Euteleostomi</taxon>
        <taxon>Mammalia</taxon>
        <taxon>Eutheria</taxon>
        <taxon>Laurasiatheria</taxon>
        <taxon>Carnivora</taxon>
        <taxon>Feliformia</taxon>
        <taxon>Felidae</taxon>
        <taxon>Felinae</taxon>
        <taxon>Acinonyx</taxon>
    </lineage>
</organism>
<dbReference type="RefSeq" id="XP_053073536.1">
    <property type="nucleotide sequence ID" value="XM_053217561.1"/>
</dbReference>
<evidence type="ECO:0000256" key="1">
    <source>
        <dbReference type="SAM" id="MobiDB-lite"/>
    </source>
</evidence>
<evidence type="ECO:0000313" key="2">
    <source>
        <dbReference type="Proteomes" id="UP001652583"/>
    </source>
</evidence>
<name>A0ABM3PPD1_ACIJB</name>
<feature type="compositionally biased region" description="Polar residues" evidence="1">
    <location>
        <begin position="209"/>
        <end position="222"/>
    </location>
</feature>
<feature type="compositionally biased region" description="Polar residues" evidence="1">
    <location>
        <begin position="47"/>
        <end position="57"/>
    </location>
</feature>
<evidence type="ECO:0000313" key="3">
    <source>
        <dbReference type="RefSeq" id="XP_053073536.1"/>
    </source>
</evidence>
<feature type="region of interest" description="Disordered" evidence="1">
    <location>
        <begin position="1"/>
        <end position="72"/>
    </location>
</feature>
<feature type="region of interest" description="Disordered" evidence="1">
    <location>
        <begin position="198"/>
        <end position="222"/>
    </location>
</feature>
<feature type="region of interest" description="Disordered" evidence="1">
    <location>
        <begin position="99"/>
        <end position="150"/>
    </location>
</feature>
<dbReference type="Proteomes" id="UP001652583">
    <property type="component" value="Chromosome A1"/>
</dbReference>
<feature type="compositionally biased region" description="Pro residues" evidence="1">
    <location>
        <begin position="120"/>
        <end position="135"/>
    </location>
</feature>
<proteinExistence type="predicted"/>
<feature type="compositionally biased region" description="Basic and acidic residues" evidence="1">
    <location>
        <begin position="198"/>
        <end position="208"/>
    </location>
</feature>
<protein>
    <submittedName>
        <fullName evidence="3">Histone-lysine N-methyltransferase 2B-like</fullName>
    </submittedName>
</protein>
<accession>A0ABM3PPD1</accession>
<dbReference type="GeneID" id="113601099"/>
<sequence length="222" mass="23104">MGCGGSHAREDSTEVNQAGAATQVRREEEGVDAGAEGGRGRGMAQLGTESVSMNCGDSGSAPDGSLWRPDTWEQPRLPHMCILPSSRLCPPLHPVQPRVQPFPALLQPPPRGSSSKTEASPPPTTPGVTCPPPGPFTAASSGRPGAAPTQPCLAPTSLQGACSLKGRLSCFLLECSELAASVETTLAERMRECVKVGRRAERERESKAHSTLSPTKGSILGS</sequence>
<reference evidence="3" key="1">
    <citation type="submission" date="2025-08" db="UniProtKB">
        <authorList>
            <consortium name="RefSeq"/>
        </authorList>
    </citation>
    <scope>IDENTIFICATION</scope>
    <source>
        <tissue evidence="3">Blood</tissue>
    </source>
</reference>